<dbReference type="InterPro" id="IPR011990">
    <property type="entry name" value="TPR-like_helical_dom_sf"/>
</dbReference>
<dbReference type="InterPro" id="IPR027417">
    <property type="entry name" value="P-loop_NTPase"/>
</dbReference>
<dbReference type="AlphaFoldDB" id="A0A2T0T7V2"/>
<keyword evidence="2" id="KW-0067">ATP-binding</keyword>
<dbReference type="EMBL" id="PVTF01000005">
    <property type="protein sequence ID" value="PRY41745.1"/>
    <property type="molecule type" value="Genomic_DNA"/>
</dbReference>
<dbReference type="SMART" id="SM00421">
    <property type="entry name" value="HTH_LUXR"/>
    <property type="match status" value="1"/>
</dbReference>
<comment type="caution">
    <text evidence="4">The sequence shown here is derived from an EMBL/GenBank/DDBJ whole genome shotgun (WGS) entry which is preliminary data.</text>
</comment>
<name>A0A2T0T7V2_9PSEU</name>
<dbReference type="GO" id="GO:0005737">
    <property type="term" value="C:cytoplasm"/>
    <property type="evidence" value="ECO:0007669"/>
    <property type="project" value="TreeGrafter"/>
</dbReference>
<dbReference type="InterPro" id="IPR003593">
    <property type="entry name" value="AAA+_ATPase"/>
</dbReference>
<reference evidence="4 5" key="1">
    <citation type="submission" date="2018-03" db="EMBL/GenBank/DDBJ databases">
        <title>Genomic Encyclopedia of Archaeal and Bacterial Type Strains, Phase II (KMG-II): from individual species to whole genera.</title>
        <authorList>
            <person name="Goeker M."/>
        </authorList>
    </citation>
    <scope>NUCLEOTIDE SEQUENCE [LARGE SCALE GENOMIC DNA]</scope>
    <source>
        <strain evidence="4 5">DSM 44720</strain>
    </source>
</reference>
<protein>
    <submittedName>
        <fullName evidence="4">AAA ATPase-like protein</fullName>
    </submittedName>
</protein>
<dbReference type="GO" id="GO:0005524">
    <property type="term" value="F:ATP binding"/>
    <property type="evidence" value="ECO:0007669"/>
    <property type="project" value="UniProtKB-KW"/>
</dbReference>
<keyword evidence="5" id="KW-1185">Reference proteome</keyword>
<dbReference type="Pfam" id="PF13191">
    <property type="entry name" value="AAA_16"/>
    <property type="match status" value="1"/>
</dbReference>
<evidence type="ECO:0000256" key="2">
    <source>
        <dbReference type="ARBA" id="ARBA00022840"/>
    </source>
</evidence>
<dbReference type="SMART" id="SM00382">
    <property type="entry name" value="AAA"/>
    <property type="match status" value="1"/>
</dbReference>
<dbReference type="PANTHER" id="PTHR16305">
    <property type="entry name" value="TESTICULAR SOLUBLE ADENYLYL CYCLASE"/>
    <property type="match status" value="1"/>
</dbReference>
<keyword evidence="1" id="KW-0547">Nucleotide-binding</keyword>
<dbReference type="RefSeq" id="WP_106188729.1">
    <property type="nucleotide sequence ID" value="NZ_PVTF01000005.1"/>
</dbReference>
<dbReference type="SUPFAM" id="SSF48452">
    <property type="entry name" value="TPR-like"/>
    <property type="match status" value="1"/>
</dbReference>
<gene>
    <name evidence="4" type="ORF">CLV43_105504</name>
</gene>
<dbReference type="CDD" id="cd06170">
    <property type="entry name" value="LuxR_C_like"/>
    <property type="match status" value="1"/>
</dbReference>
<feature type="domain" description="HTH luxR-type" evidence="3">
    <location>
        <begin position="831"/>
        <end position="893"/>
    </location>
</feature>
<dbReference type="InterPro" id="IPR041664">
    <property type="entry name" value="AAA_16"/>
</dbReference>
<sequence length="893" mass="95553">MAPEVVLHGRDQERASVLDLLASARAGRGSALVVVGGPGSGKTALLRLAHASAAGLRVLTAHGAPAETALPHAGLHRLLQPLADRVPTSLAAVTGLATGTPRRTFGLHAELHRFLVEVSRERPLLVVVDDAGLLDAESLQALAFVARRVSERPVSVLFGREPARGEDPLEGVPTSVLRPLDDPAAMRVLAAHSPLGVSEDHAEEVLDLAGGNPLAIVELSRSTTPGMLPPDSALRSRLRTRLAALSPDARRLVRIAVADEDLELDTVVRAGLELEALEEARAAGLLVLQGEHVRLPTALTRTTLLTETSIAERREAHALLAGVLDPEAHRSRWIWHRAAMSREPSDECAAELGEAAAVARRAGDYTASSQAFQRAAALTRAPAAKAAHLIAAATDHWSNGKPRRSREALRQARALTHTRELHGLADLVRGGIELGDAVPGTAVRSLRKASDGLLDSHRTLAVTALIFAAEASSIAGDQAEHAAIAEHALALRQPDDPPVRQLMFDHLEGLAATFAGKHQRALPALRRAVRLAGGLHDPRSKIWGSQAAYVLGNADRSLELASQAVAAARDSGMTSLVPWALVYRSLAALLLDQHSIALDSSLEGVREATAMGQPNTVVDHLTILALMAALQGNKATAVHRLHLAAADVARRGLGRPSTFGSWAFACVDLVDDRPVDALNRLRLLAVGTGRVHPGIKVMTAPHFVEAAVACGQQASAAKVLRQFEGWAVSTGAPARMALSHRSRALLAGAAPEADDHFREAIRLHREGGTAMELAKTELFYGHRLRRVRQPKAAREHLRDALKIFQQYDSEHFVNRVRAELRASGDTIVTTHPAPATDLTPQQSQIARLVAEGATNREIAAQLFISHRTVEHHLRNIFAKLEVRSRVELTRLLG</sequence>
<dbReference type="SUPFAM" id="SSF46894">
    <property type="entry name" value="C-terminal effector domain of the bipartite response regulators"/>
    <property type="match status" value="1"/>
</dbReference>
<dbReference type="InterPro" id="IPR036388">
    <property type="entry name" value="WH-like_DNA-bd_sf"/>
</dbReference>
<dbReference type="PROSITE" id="PS00622">
    <property type="entry name" value="HTH_LUXR_1"/>
    <property type="match status" value="1"/>
</dbReference>
<dbReference type="InterPro" id="IPR000792">
    <property type="entry name" value="Tscrpt_reg_LuxR_C"/>
</dbReference>
<evidence type="ECO:0000313" key="5">
    <source>
        <dbReference type="Proteomes" id="UP000239494"/>
    </source>
</evidence>
<dbReference type="Gene3D" id="1.10.10.10">
    <property type="entry name" value="Winged helix-like DNA-binding domain superfamily/Winged helix DNA-binding domain"/>
    <property type="match status" value="1"/>
</dbReference>
<dbReference type="OrthoDB" id="483at2"/>
<dbReference type="GO" id="GO:0006355">
    <property type="term" value="P:regulation of DNA-templated transcription"/>
    <property type="evidence" value="ECO:0007669"/>
    <property type="project" value="InterPro"/>
</dbReference>
<dbReference type="Proteomes" id="UP000239494">
    <property type="component" value="Unassembled WGS sequence"/>
</dbReference>
<evidence type="ECO:0000256" key="1">
    <source>
        <dbReference type="ARBA" id="ARBA00022741"/>
    </source>
</evidence>
<dbReference type="InterPro" id="IPR016032">
    <property type="entry name" value="Sig_transdc_resp-reg_C-effctor"/>
</dbReference>
<dbReference type="PANTHER" id="PTHR16305:SF35">
    <property type="entry name" value="TRANSCRIPTIONAL ACTIVATOR DOMAIN"/>
    <property type="match status" value="1"/>
</dbReference>
<accession>A0A2T0T7V2</accession>
<evidence type="ECO:0000259" key="3">
    <source>
        <dbReference type="PROSITE" id="PS50043"/>
    </source>
</evidence>
<dbReference type="SUPFAM" id="SSF52540">
    <property type="entry name" value="P-loop containing nucleoside triphosphate hydrolases"/>
    <property type="match status" value="1"/>
</dbReference>
<dbReference type="Gene3D" id="3.40.50.300">
    <property type="entry name" value="P-loop containing nucleotide triphosphate hydrolases"/>
    <property type="match status" value="1"/>
</dbReference>
<dbReference type="GO" id="GO:0003677">
    <property type="term" value="F:DNA binding"/>
    <property type="evidence" value="ECO:0007669"/>
    <property type="project" value="InterPro"/>
</dbReference>
<dbReference type="Pfam" id="PF00196">
    <property type="entry name" value="GerE"/>
    <property type="match status" value="1"/>
</dbReference>
<dbReference type="GO" id="GO:0004016">
    <property type="term" value="F:adenylate cyclase activity"/>
    <property type="evidence" value="ECO:0007669"/>
    <property type="project" value="TreeGrafter"/>
</dbReference>
<organism evidence="4 5">
    <name type="scientific">Umezawaea tangerina</name>
    <dbReference type="NCBI Taxonomy" id="84725"/>
    <lineage>
        <taxon>Bacteria</taxon>
        <taxon>Bacillati</taxon>
        <taxon>Actinomycetota</taxon>
        <taxon>Actinomycetes</taxon>
        <taxon>Pseudonocardiales</taxon>
        <taxon>Pseudonocardiaceae</taxon>
        <taxon>Umezawaea</taxon>
    </lineage>
</organism>
<proteinExistence type="predicted"/>
<dbReference type="PRINTS" id="PR00038">
    <property type="entry name" value="HTHLUXR"/>
</dbReference>
<dbReference type="PROSITE" id="PS50043">
    <property type="entry name" value="HTH_LUXR_2"/>
    <property type="match status" value="1"/>
</dbReference>
<evidence type="ECO:0000313" key="4">
    <source>
        <dbReference type="EMBL" id="PRY41745.1"/>
    </source>
</evidence>